<organism evidence="4">
    <name type="scientific">Eucalyptus grandis</name>
    <name type="common">Flooded gum</name>
    <dbReference type="NCBI Taxonomy" id="71139"/>
    <lineage>
        <taxon>Eukaryota</taxon>
        <taxon>Viridiplantae</taxon>
        <taxon>Streptophyta</taxon>
        <taxon>Embryophyta</taxon>
        <taxon>Tracheophyta</taxon>
        <taxon>Spermatophyta</taxon>
        <taxon>Magnoliopsida</taxon>
        <taxon>eudicotyledons</taxon>
        <taxon>Gunneridae</taxon>
        <taxon>Pentapetalae</taxon>
        <taxon>rosids</taxon>
        <taxon>malvids</taxon>
        <taxon>Myrtales</taxon>
        <taxon>Myrtaceae</taxon>
        <taxon>Myrtoideae</taxon>
        <taxon>Eucalypteae</taxon>
        <taxon>Eucalyptus</taxon>
    </lineage>
</organism>
<proteinExistence type="inferred from homology"/>
<evidence type="ECO:0000313" key="4">
    <source>
        <dbReference type="EMBL" id="KCW80732.1"/>
    </source>
</evidence>
<dbReference type="STRING" id="71139.A0A059CQS9"/>
<dbReference type="PANTHER" id="PTHR31374:SF6">
    <property type="entry name" value="OS04G0608300 PROTEIN"/>
    <property type="match status" value="1"/>
</dbReference>
<name>A0A059CQS9_EUCGR</name>
<dbReference type="GO" id="GO:0009733">
    <property type="term" value="P:response to auxin"/>
    <property type="evidence" value="ECO:0007669"/>
    <property type="project" value="InterPro"/>
</dbReference>
<protein>
    <recommendedName>
        <fullName evidence="5">Auxin-responsive family protein</fullName>
    </recommendedName>
</protein>
<sequence>MESPNKSNKISEVVRLWRLLKKWRNFANSSRTATTAAAMSPNRSGIHKSISFLRRTISSLSSDDDDDSNKMKHSSGNSNLVPKGYLAVCIGEEHERFIIPMHYLDHPAFRFLLREAEEEFGFQQTGVLTIPCDVPVFQNVVKMVEGKKKKAINDGGLVVKEQCRLSADETCGGLLLDGGEMGHRHPHPSRHHPWSPLCR</sequence>
<keyword evidence="3" id="KW-0341">Growth regulation</keyword>
<dbReference type="InterPro" id="IPR003676">
    <property type="entry name" value="SAUR_fam"/>
</dbReference>
<evidence type="ECO:0008006" key="5">
    <source>
        <dbReference type="Google" id="ProtNLM"/>
    </source>
</evidence>
<dbReference type="PANTHER" id="PTHR31374">
    <property type="entry name" value="AUXIN-INDUCED PROTEIN-LIKE-RELATED"/>
    <property type="match status" value="1"/>
</dbReference>
<reference evidence="4" key="1">
    <citation type="submission" date="2013-07" db="EMBL/GenBank/DDBJ databases">
        <title>The genome of Eucalyptus grandis.</title>
        <authorList>
            <person name="Schmutz J."/>
            <person name="Hayes R."/>
            <person name="Myburg A."/>
            <person name="Tuskan G."/>
            <person name="Grattapaglia D."/>
            <person name="Rokhsar D.S."/>
        </authorList>
    </citation>
    <scope>NUCLEOTIDE SEQUENCE</scope>
    <source>
        <tissue evidence="4">Leaf extractions</tissue>
    </source>
</reference>
<dbReference type="eggNOG" id="ENOG502S0KJ">
    <property type="taxonomic scope" value="Eukaryota"/>
</dbReference>
<keyword evidence="2" id="KW-0217">Developmental protein</keyword>
<dbReference type="KEGG" id="egr:104439552"/>
<gene>
    <name evidence="4" type="ORF">EUGRSUZ_C02128</name>
</gene>
<dbReference type="Pfam" id="PF02519">
    <property type="entry name" value="Auxin_inducible"/>
    <property type="match status" value="1"/>
</dbReference>
<evidence type="ECO:0000256" key="2">
    <source>
        <dbReference type="ARBA" id="ARBA00022473"/>
    </source>
</evidence>
<dbReference type="OrthoDB" id="670661at2759"/>
<dbReference type="Gramene" id="KCW80732">
    <property type="protein sequence ID" value="KCW80732"/>
    <property type="gene ID" value="EUGRSUZ_C02128"/>
</dbReference>
<evidence type="ECO:0000256" key="1">
    <source>
        <dbReference type="ARBA" id="ARBA00006974"/>
    </source>
</evidence>
<dbReference type="InParanoid" id="A0A059CQS9"/>
<dbReference type="EMBL" id="KK198755">
    <property type="protein sequence ID" value="KCW80732.1"/>
    <property type="molecule type" value="Genomic_DNA"/>
</dbReference>
<comment type="similarity">
    <text evidence="1">Belongs to the ARG7 family.</text>
</comment>
<dbReference type="AlphaFoldDB" id="A0A059CQS9"/>
<evidence type="ECO:0000256" key="3">
    <source>
        <dbReference type="ARBA" id="ARBA00022604"/>
    </source>
</evidence>
<accession>A0A059CQS9</accession>